<gene>
    <name evidence="1" type="ORF">LDX50_24855</name>
</gene>
<dbReference type="RefSeq" id="WP_225698981.1">
    <property type="nucleotide sequence ID" value="NZ_JAIXNE010000005.1"/>
</dbReference>
<dbReference type="Proteomes" id="UP001139409">
    <property type="component" value="Unassembled WGS sequence"/>
</dbReference>
<dbReference type="EMBL" id="JAIXNE010000005">
    <property type="protein sequence ID" value="MCA6078125.1"/>
    <property type="molecule type" value="Genomic_DNA"/>
</dbReference>
<reference evidence="1" key="1">
    <citation type="submission" date="2021-09" db="EMBL/GenBank/DDBJ databases">
        <title>Fulvivirga sp. isolated from coastal sediment.</title>
        <authorList>
            <person name="Yu H."/>
        </authorList>
    </citation>
    <scope>NUCLEOTIDE SEQUENCE</scope>
    <source>
        <strain evidence="1">1062</strain>
    </source>
</reference>
<keyword evidence="2" id="KW-1185">Reference proteome</keyword>
<comment type="caution">
    <text evidence="1">The sequence shown here is derived from an EMBL/GenBank/DDBJ whole genome shotgun (WGS) entry which is preliminary data.</text>
</comment>
<dbReference type="PROSITE" id="PS51257">
    <property type="entry name" value="PROKAR_LIPOPROTEIN"/>
    <property type="match status" value="1"/>
</dbReference>
<evidence type="ECO:0000313" key="2">
    <source>
        <dbReference type="Proteomes" id="UP001139409"/>
    </source>
</evidence>
<accession>A0A9X1KZD4</accession>
<evidence type="ECO:0000313" key="1">
    <source>
        <dbReference type="EMBL" id="MCA6078125.1"/>
    </source>
</evidence>
<organism evidence="1 2">
    <name type="scientific">Fulvivirga sedimenti</name>
    <dbReference type="NCBI Taxonomy" id="2879465"/>
    <lineage>
        <taxon>Bacteria</taxon>
        <taxon>Pseudomonadati</taxon>
        <taxon>Bacteroidota</taxon>
        <taxon>Cytophagia</taxon>
        <taxon>Cytophagales</taxon>
        <taxon>Fulvivirgaceae</taxon>
        <taxon>Fulvivirga</taxon>
    </lineage>
</organism>
<name>A0A9X1KZD4_9BACT</name>
<protein>
    <submittedName>
        <fullName evidence="1">Uncharacterized protein</fullName>
    </submittedName>
</protein>
<proteinExistence type="predicted"/>
<sequence>MRNWIILFAFAGVLAACQDEAEITPGHSRDQRMNPVFIRNGGEFIARALSVQLKNPDLRHYLKEKILEKFDGDYNFLLALHQKDLINSETAFGDLFRQDFERFSLDEIVKSDPLLQVAMPSLTNLTADNWEPENEIPLVVYRPPDIDLSSTDHLVAFRDGIPELFSLKKESSELVLVISHNERTIVVREGEDPRKELNGLARSECIENVRSEGTFHNLAFFLKESLLQCYYETEPEPPVSEGCERDMYPGMDQVTRAKFTTMNYMREAEHYLDGNPEVYFIVTLASKNPSGFASLRKSFPSNDRSQWKNCGIFSCVPEWHEKNQPVFIWDKEVFGNLVRYDWFEEDFSTGKIDITLGLTSKFENLTVSGNVKITISKKDYFLDQDFVNFCDRANGTGTDYNTGKLYFTINQH</sequence>
<dbReference type="AlphaFoldDB" id="A0A9X1KZD4"/>